<sequence>MVLATNDGSLLRGSSTHGPVVLSTIRCSSPADSVPIKPVVDAVSLASSGARTSPLRYLEGAQMALARLRHSANTLEADLIPMRGLAANHHSGTKLEVSHPVSLEISPGLLATWMRRSHPSFLHRQLHFVPPVNICSFLFLSRHSLSPSVHSEPSKDRFCVTSETVIAQLPAAGNRNIILALNNPPSRRASSPLLYTNPAYCFRSIVDAAAVNLLPNLEFQLLGGAVH</sequence>
<dbReference type="EMBL" id="MU004181">
    <property type="protein sequence ID" value="KAF2502744.1"/>
    <property type="molecule type" value="Genomic_DNA"/>
</dbReference>
<name>A0A6A6RE71_9PEZI</name>
<dbReference type="AlphaFoldDB" id="A0A6A6RE71"/>
<gene>
    <name evidence="1" type="ORF">BU16DRAFT_18032</name>
</gene>
<protein>
    <submittedName>
        <fullName evidence="1">Uncharacterized protein</fullName>
    </submittedName>
</protein>
<organism evidence="1 2">
    <name type="scientific">Lophium mytilinum</name>
    <dbReference type="NCBI Taxonomy" id="390894"/>
    <lineage>
        <taxon>Eukaryota</taxon>
        <taxon>Fungi</taxon>
        <taxon>Dikarya</taxon>
        <taxon>Ascomycota</taxon>
        <taxon>Pezizomycotina</taxon>
        <taxon>Dothideomycetes</taxon>
        <taxon>Pleosporomycetidae</taxon>
        <taxon>Mytilinidiales</taxon>
        <taxon>Mytilinidiaceae</taxon>
        <taxon>Lophium</taxon>
    </lineage>
</organism>
<keyword evidence="2" id="KW-1185">Reference proteome</keyword>
<dbReference type="Proteomes" id="UP000799750">
    <property type="component" value="Unassembled WGS sequence"/>
</dbReference>
<proteinExistence type="predicted"/>
<evidence type="ECO:0000313" key="2">
    <source>
        <dbReference type="Proteomes" id="UP000799750"/>
    </source>
</evidence>
<accession>A0A6A6RE71</accession>
<reference evidence="1" key="1">
    <citation type="journal article" date="2020" name="Stud. Mycol.">
        <title>101 Dothideomycetes genomes: a test case for predicting lifestyles and emergence of pathogens.</title>
        <authorList>
            <person name="Haridas S."/>
            <person name="Albert R."/>
            <person name="Binder M."/>
            <person name="Bloem J."/>
            <person name="Labutti K."/>
            <person name="Salamov A."/>
            <person name="Andreopoulos B."/>
            <person name="Baker S."/>
            <person name="Barry K."/>
            <person name="Bills G."/>
            <person name="Bluhm B."/>
            <person name="Cannon C."/>
            <person name="Castanera R."/>
            <person name="Culley D."/>
            <person name="Daum C."/>
            <person name="Ezra D."/>
            <person name="Gonzalez J."/>
            <person name="Henrissat B."/>
            <person name="Kuo A."/>
            <person name="Liang C."/>
            <person name="Lipzen A."/>
            <person name="Lutzoni F."/>
            <person name="Magnuson J."/>
            <person name="Mondo S."/>
            <person name="Nolan M."/>
            <person name="Ohm R."/>
            <person name="Pangilinan J."/>
            <person name="Park H.-J."/>
            <person name="Ramirez L."/>
            <person name="Alfaro M."/>
            <person name="Sun H."/>
            <person name="Tritt A."/>
            <person name="Yoshinaga Y."/>
            <person name="Zwiers L.-H."/>
            <person name="Turgeon B."/>
            <person name="Goodwin S."/>
            <person name="Spatafora J."/>
            <person name="Crous P."/>
            <person name="Grigoriev I."/>
        </authorList>
    </citation>
    <scope>NUCLEOTIDE SEQUENCE</scope>
    <source>
        <strain evidence="1">CBS 269.34</strain>
    </source>
</reference>
<evidence type="ECO:0000313" key="1">
    <source>
        <dbReference type="EMBL" id="KAF2502744.1"/>
    </source>
</evidence>